<sequence length="27" mass="3441">MNNKIRKDKIIFKLYKKKIELEKLENY</sequence>
<organism evidence="1 2">
    <name type="scientific">Caminibacter mediatlanticus TB-2</name>
    <dbReference type="NCBI Taxonomy" id="391592"/>
    <lineage>
        <taxon>Bacteria</taxon>
        <taxon>Pseudomonadati</taxon>
        <taxon>Campylobacterota</taxon>
        <taxon>Epsilonproteobacteria</taxon>
        <taxon>Nautiliales</taxon>
        <taxon>Nautiliaceae</taxon>
        <taxon>Caminibacter</taxon>
    </lineage>
</organism>
<comment type="caution">
    <text evidence="1">The sequence shown here is derived from an EMBL/GenBank/DDBJ whole genome shotgun (WGS) entry which is preliminary data.</text>
</comment>
<gene>
    <name evidence="1" type="ORF">CMTB2_06841</name>
</gene>
<name>A0AAI9AHZ7_9BACT</name>
<reference evidence="1 2" key="1">
    <citation type="journal article" date="2011" name="Stand. Genomic Sci.">
        <title>Draft genome sequence of Caminibacter mediatlanticus strain TB-2, an epsilonproteobacterium isolated from a deep-sea hydrothermal vent.</title>
        <authorList>
            <person name="Giovannelli D."/>
            <person name="Ferriera S."/>
            <person name="Johnson J."/>
            <person name="Kravitz S."/>
            <person name="Perez-Rodriguez I."/>
            <person name="Ricci J."/>
            <person name="O'Brien C."/>
            <person name="Voordeckers J.W."/>
            <person name="Bini E."/>
            <person name="Vetriani C."/>
        </authorList>
    </citation>
    <scope>NUCLEOTIDE SEQUENCE [LARGE SCALE GENOMIC DNA]</scope>
    <source>
        <strain evidence="1 2">TB-2</strain>
    </source>
</reference>
<protein>
    <submittedName>
        <fullName evidence="1">Uncharacterized protein</fullName>
    </submittedName>
</protein>
<proteinExistence type="predicted"/>
<evidence type="ECO:0000313" key="1">
    <source>
        <dbReference type="EMBL" id="EDM23950.1"/>
    </source>
</evidence>
<dbReference type="Proteomes" id="UP000003288">
    <property type="component" value="Unassembled WGS sequence"/>
</dbReference>
<dbReference type="AlphaFoldDB" id="A0AAI9AHZ7"/>
<dbReference type="EMBL" id="ABCJ01000002">
    <property type="protein sequence ID" value="EDM23950.1"/>
    <property type="molecule type" value="Genomic_DNA"/>
</dbReference>
<accession>A0AAI9AHZ7</accession>
<evidence type="ECO:0000313" key="2">
    <source>
        <dbReference type="Proteomes" id="UP000003288"/>
    </source>
</evidence>